<gene>
    <name evidence="1" type="ORF">EII38_02290</name>
</gene>
<sequence>MKMEFFGVMAFIMAVFNIGLSNKVEKLQFRMKKLEKINRKKGESMMSKMIQDLMGSKCQLMFESGVTEEYEIVDVDEEWLKLSRVDKKQQTEIRIVRIDSIRELKPIQ</sequence>
<accession>A0A3P1VFW7</accession>
<dbReference type="EMBL" id="RQZA01000001">
    <property type="protein sequence ID" value="RRD32588.1"/>
    <property type="molecule type" value="Genomic_DNA"/>
</dbReference>
<name>A0A3P1VFW7_9STRE</name>
<evidence type="ECO:0000313" key="2">
    <source>
        <dbReference type="Proteomes" id="UP000281771"/>
    </source>
</evidence>
<dbReference type="STRING" id="1123309.GCA_000377005_01669"/>
<organism evidence="1 2">
    <name type="scientific">Streptococcus minor</name>
    <dbReference type="NCBI Taxonomy" id="229549"/>
    <lineage>
        <taxon>Bacteria</taxon>
        <taxon>Bacillati</taxon>
        <taxon>Bacillota</taxon>
        <taxon>Bacilli</taxon>
        <taxon>Lactobacillales</taxon>
        <taxon>Streptococcaceae</taxon>
        <taxon>Streptococcus</taxon>
    </lineage>
</organism>
<dbReference type="RefSeq" id="WP_124775693.1">
    <property type="nucleotide sequence ID" value="NZ_RQZA01000001.1"/>
</dbReference>
<dbReference type="AlphaFoldDB" id="A0A3P1VFW7"/>
<reference evidence="1 2" key="1">
    <citation type="submission" date="2018-11" db="EMBL/GenBank/DDBJ databases">
        <title>Genomes From Bacteria Associated with the Canine Oral Cavity: a Test Case for Automated Genome-Based Taxonomic Assignment.</title>
        <authorList>
            <person name="Coil D.A."/>
            <person name="Jospin G."/>
            <person name="Darling A.E."/>
            <person name="Wallis C."/>
            <person name="Davis I.J."/>
            <person name="Harris S."/>
            <person name="Eisen J.A."/>
            <person name="Holcombe L.J."/>
            <person name="O'Flynn C."/>
        </authorList>
    </citation>
    <scope>NUCLEOTIDE SEQUENCE [LARGE SCALE GENOMIC DNA]</scope>
    <source>
        <strain evidence="1 2">OH4621_COT-116</strain>
    </source>
</reference>
<dbReference type="Proteomes" id="UP000281771">
    <property type="component" value="Unassembled WGS sequence"/>
</dbReference>
<protein>
    <submittedName>
        <fullName evidence="1">Uncharacterized protein</fullName>
    </submittedName>
</protein>
<keyword evidence="2" id="KW-1185">Reference proteome</keyword>
<proteinExistence type="predicted"/>
<evidence type="ECO:0000313" key="1">
    <source>
        <dbReference type="EMBL" id="RRD32588.1"/>
    </source>
</evidence>
<comment type="caution">
    <text evidence="1">The sequence shown here is derived from an EMBL/GenBank/DDBJ whole genome shotgun (WGS) entry which is preliminary data.</text>
</comment>